<evidence type="ECO:0000256" key="2">
    <source>
        <dbReference type="SAM" id="SignalP"/>
    </source>
</evidence>
<evidence type="ECO:0000256" key="1">
    <source>
        <dbReference type="SAM" id="MobiDB-lite"/>
    </source>
</evidence>
<dbReference type="EMBL" id="JAQKAB010000009">
    <property type="protein sequence ID" value="MDA7027625.1"/>
    <property type="molecule type" value="Genomic_DNA"/>
</dbReference>
<dbReference type="InterPro" id="IPR019076">
    <property type="entry name" value="Spore_lipoprot_YhcN/YlaJ-like"/>
</dbReference>
<feature type="signal peptide" evidence="2">
    <location>
        <begin position="1"/>
        <end position="26"/>
    </location>
</feature>
<evidence type="ECO:0000313" key="3">
    <source>
        <dbReference type="EMBL" id="MDA7027625.1"/>
    </source>
</evidence>
<feature type="region of interest" description="Disordered" evidence="1">
    <location>
        <begin position="24"/>
        <end position="53"/>
    </location>
</feature>
<feature type="chain" id="PRO_5045957738" evidence="2">
    <location>
        <begin position="27"/>
        <end position="213"/>
    </location>
</feature>
<comment type="caution">
    <text evidence="3">The sequence shown here is derived from an EMBL/GenBank/DDBJ whole genome shotgun (WGS) entry which is preliminary data.</text>
</comment>
<name>A0ABT4X614_9BACI</name>
<dbReference type="Proteomes" id="UP001211894">
    <property type="component" value="Unassembled WGS sequence"/>
</dbReference>
<organism evidence="3 4">
    <name type="scientific">Bacillus changyiensis</name>
    <dbReference type="NCBI Taxonomy" id="3004103"/>
    <lineage>
        <taxon>Bacteria</taxon>
        <taxon>Bacillati</taxon>
        <taxon>Bacillota</taxon>
        <taxon>Bacilli</taxon>
        <taxon>Bacillales</taxon>
        <taxon>Bacillaceae</taxon>
        <taxon>Bacillus</taxon>
    </lineage>
</organism>
<keyword evidence="2" id="KW-0732">Signal</keyword>
<protein>
    <submittedName>
        <fullName evidence="3">YhcN/YlaJ family sporulation lipoprotein</fullName>
    </submittedName>
</protein>
<dbReference type="RefSeq" id="WP_271341456.1">
    <property type="nucleotide sequence ID" value="NZ_JAQKAB010000009.1"/>
</dbReference>
<accession>A0ABT4X614</accession>
<reference evidence="3 4" key="1">
    <citation type="submission" date="2023-01" db="EMBL/GenBank/DDBJ databases">
        <title>Bacillus changyiensis sp. nov., isolated from a coastal deposit.</title>
        <authorList>
            <person name="Xiao G."/>
            <person name="Lai Q."/>
            <person name="Hu Z."/>
            <person name="Shao Z."/>
        </authorList>
    </citation>
    <scope>NUCLEOTIDE SEQUENCE [LARGE SCALE GENOMIC DNA]</scope>
    <source>
        <strain evidence="3 4">CLL-7-23</strain>
    </source>
</reference>
<evidence type="ECO:0000313" key="4">
    <source>
        <dbReference type="Proteomes" id="UP001211894"/>
    </source>
</evidence>
<dbReference type="PROSITE" id="PS51257">
    <property type="entry name" value="PROKAR_LIPOPROTEIN"/>
    <property type="match status" value="1"/>
</dbReference>
<proteinExistence type="predicted"/>
<feature type="region of interest" description="Disordered" evidence="1">
    <location>
        <begin position="83"/>
        <end position="110"/>
    </location>
</feature>
<gene>
    <name evidence="3" type="ORF">PJ311_13630</name>
</gene>
<keyword evidence="4" id="KW-1185">Reference proteome</keyword>
<dbReference type="Pfam" id="PF09580">
    <property type="entry name" value="Spore_YhcN_YlaJ"/>
    <property type="match status" value="1"/>
</dbReference>
<feature type="compositionally biased region" description="Polar residues" evidence="1">
    <location>
        <begin position="24"/>
        <end position="35"/>
    </location>
</feature>
<sequence>MDNKLKVFSGILILTAGLSACGTNNAMDTRNNDNTRPVGYYTNDRDRNDRVDNDGPVTDMLENMDGRNGTTNVTDRNRRDVQVPTRGGTYSRGDMNYHNHLTDTTGTPNMRYNRPENLRISRNITGRINNMNQIDDCQVVVTDETAIIAVRADERLTNAERNQIRNTAKKYAGKRTVQVVKDNTLFTRFREMNDNSQNLRDRGDIRNGRLGNR</sequence>
<keyword evidence="3" id="KW-0449">Lipoprotein</keyword>
<feature type="compositionally biased region" description="Basic and acidic residues" evidence="1">
    <location>
        <begin position="43"/>
        <end position="53"/>
    </location>
</feature>